<dbReference type="PROSITE" id="PS51782">
    <property type="entry name" value="LYSM"/>
    <property type="match status" value="1"/>
</dbReference>
<protein>
    <submittedName>
        <fullName evidence="3">LysM peptidoglycan-binding domain-containing protein</fullName>
    </submittedName>
</protein>
<feature type="region of interest" description="Disordered" evidence="1">
    <location>
        <begin position="80"/>
        <end position="228"/>
    </location>
</feature>
<evidence type="ECO:0000313" key="3">
    <source>
        <dbReference type="EMBL" id="MZR12990.1"/>
    </source>
</evidence>
<proteinExistence type="predicted"/>
<sequence length="289" mass="30053">MPALSLDAIAYDENGAVTISGRGEPGRQVRLYLDNALIGDAAVDDDGQWRLTLPGSVEPGIYTLRVDELGEDGQVTARVESPFKREAPEALAAALGQGTPEVPEPEAEAPAEAPETGESVEVAEAEVPEAVEPPAEDADAPPRPESDPDTTTEPAAATPPQPAPEESATDATPPIEPEVAETPGIEAPAQPEPSGDAGVEVAGETPAPEGQPEPPAGADALESPAPEPMISAITVQPGSTLWAISRERYGQGILYVEVFEANRDKIRDPDLIYPGQVFALPELGTVKGR</sequence>
<accession>A0A845LYA9</accession>
<keyword evidence="4" id="KW-1185">Reference proteome</keyword>
<evidence type="ECO:0000256" key="1">
    <source>
        <dbReference type="SAM" id="MobiDB-lite"/>
    </source>
</evidence>
<reference evidence="3 4" key="1">
    <citation type="submission" date="2019-12" db="EMBL/GenBank/DDBJ databases">
        <title>Maritimibacter sp. nov. sp. isolated from sea sand.</title>
        <authorList>
            <person name="Kim J."/>
            <person name="Jeong S.E."/>
            <person name="Jung H.S."/>
            <person name="Jeon C.O."/>
        </authorList>
    </citation>
    <scope>NUCLEOTIDE SEQUENCE [LARGE SCALE GENOMIC DNA]</scope>
    <source>
        <strain evidence="3 4">DP07</strain>
    </source>
</reference>
<dbReference type="SMART" id="SM00257">
    <property type="entry name" value="LysM"/>
    <property type="match status" value="1"/>
</dbReference>
<dbReference type="InterPro" id="IPR052196">
    <property type="entry name" value="Bact_Kbp"/>
</dbReference>
<dbReference type="AlphaFoldDB" id="A0A845LYA9"/>
<feature type="domain" description="LysM" evidence="2">
    <location>
        <begin position="231"/>
        <end position="280"/>
    </location>
</feature>
<dbReference type="Gene3D" id="3.10.350.10">
    <property type="entry name" value="LysM domain"/>
    <property type="match status" value="1"/>
</dbReference>
<evidence type="ECO:0000313" key="4">
    <source>
        <dbReference type="Proteomes" id="UP000467322"/>
    </source>
</evidence>
<evidence type="ECO:0000259" key="2">
    <source>
        <dbReference type="PROSITE" id="PS51782"/>
    </source>
</evidence>
<dbReference type="InterPro" id="IPR018392">
    <property type="entry name" value="LysM"/>
</dbReference>
<dbReference type="PANTHER" id="PTHR34700:SF4">
    <property type="entry name" value="PHAGE-LIKE ELEMENT PBSX PROTEIN XKDP"/>
    <property type="match status" value="1"/>
</dbReference>
<dbReference type="Proteomes" id="UP000467322">
    <property type="component" value="Unassembled WGS sequence"/>
</dbReference>
<dbReference type="Gene3D" id="2.60.40.10">
    <property type="entry name" value="Immunoglobulins"/>
    <property type="match status" value="1"/>
</dbReference>
<name>A0A845LYA9_9RHOB</name>
<dbReference type="Pfam" id="PF01476">
    <property type="entry name" value="LysM"/>
    <property type="match status" value="1"/>
</dbReference>
<feature type="compositionally biased region" description="Low complexity" evidence="1">
    <location>
        <begin position="110"/>
        <end position="120"/>
    </location>
</feature>
<dbReference type="CDD" id="cd00118">
    <property type="entry name" value="LysM"/>
    <property type="match status" value="1"/>
</dbReference>
<feature type="compositionally biased region" description="Acidic residues" evidence="1">
    <location>
        <begin position="121"/>
        <end position="139"/>
    </location>
</feature>
<dbReference type="InterPro" id="IPR013783">
    <property type="entry name" value="Ig-like_fold"/>
</dbReference>
<comment type="caution">
    <text evidence="3">The sequence shown here is derived from an EMBL/GenBank/DDBJ whole genome shotgun (WGS) entry which is preliminary data.</text>
</comment>
<dbReference type="PANTHER" id="PTHR34700">
    <property type="entry name" value="POTASSIUM BINDING PROTEIN KBP"/>
    <property type="match status" value="1"/>
</dbReference>
<dbReference type="EMBL" id="WTUX01000011">
    <property type="protein sequence ID" value="MZR12990.1"/>
    <property type="molecule type" value="Genomic_DNA"/>
</dbReference>
<dbReference type="InterPro" id="IPR036779">
    <property type="entry name" value="LysM_dom_sf"/>
</dbReference>
<gene>
    <name evidence="3" type="ORF">GQE99_08155</name>
</gene>
<organism evidence="3 4">
    <name type="scientific">Maritimibacter harenae</name>
    <dbReference type="NCBI Taxonomy" id="2606218"/>
    <lineage>
        <taxon>Bacteria</taxon>
        <taxon>Pseudomonadati</taxon>
        <taxon>Pseudomonadota</taxon>
        <taxon>Alphaproteobacteria</taxon>
        <taxon>Rhodobacterales</taxon>
        <taxon>Roseobacteraceae</taxon>
        <taxon>Maritimibacter</taxon>
    </lineage>
</organism>